<evidence type="ECO:0000256" key="6">
    <source>
        <dbReference type="SAM" id="MobiDB-lite"/>
    </source>
</evidence>
<dbReference type="PANTHER" id="PTHR31057:SF0">
    <property type="entry name" value="E3 UFM1-PROTEIN LIGASE 1"/>
    <property type="match status" value="1"/>
</dbReference>
<evidence type="ECO:0000256" key="2">
    <source>
        <dbReference type="ARBA" id="ARBA00019780"/>
    </source>
</evidence>
<comment type="similarity">
    <text evidence="1">Belongs to the UFL1 family.</text>
</comment>
<proteinExistence type="inferred from homology"/>
<feature type="domain" description="E3 UFM1-protein ligase 1-like" evidence="8">
    <location>
        <begin position="565"/>
        <end position="684"/>
    </location>
</feature>
<accession>A0ABP0FHU6</accession>
<dbReference type="InterPro" id="IPR056580">
    <property type="entry name" value="Ufl1_dom"/>
</dbReference>
<evidence type="ECO:0000259" key="9">
    <source>
        <dbReference type="Pfam" id="PF25041"/>
    </source>
</evidence>
<feature type="compositionally biased region" description="Basic and acidic residues" evidence="6">
    <location>
        <begin position="464"/>
        <end position="475"/>
    </location>
</feature>
<dbReference type="Pfam" id="PF25870">
    <property type="entry name" value="WHD_UFL1_5th"/>
    <property type="match status" value="1"/>
</dbReference>
<dbReference type="InterPro" id="IPR018611">
    <property type="entry name" value="Ufl1"/>
</dbReference>
<feature type="region of interest" description="Disordered" evidence="6">
    <location>
        <begin position="409"/>
        <end position="487"/>
    </location>
</feature>
<feature type="domain" description="E3 UFM1-protein ligase-like C-terminal" evidence="9">
    <location>
        <begin position="690"/>
        <end position="797"/>
    </location>
</feature>
<keyword evidence="3" id="KW-0808">Transferase</keyword>
<dbReference type="Proteomes" id="UP001642483">
    <property type="component" value="Unassembled WGS sequence"/>
</dbReference>
<keyword evidence="4" id="KW-0833">Ubl conjugation pathway</keyword>
<evidence type="ECO:0000256" key="3">
    <source>
        <dbReference type="ARBA" id="ARBA00022679"/>
    </source>
</evidence>
<evidence type="ECO:0000256" key="1">
    <source>
        <dbReference type="ARBA" id="ARBA00010789"/>
    </source>
</evidence>
<dbReference type="Pfam" id="PF09743">
    <property type="entry name" value="E3_UFM1_ligase"/>
    <property type="match status" value="1"/>
</dbReference>
<dbReference type="EMBL" id="CAWYQH010000057">
    <property type="protein sequence ID" value="CAK8678961.1"/>
    <property type="molecule type" value="Genomic_DNA"/>
</dbReference>
<dbReference type="InterPro" id="IPR056761">
    <property type="entry name" value="Ufl1-like_C"/>
</dbReference>
<dbReference type="Pfam" id="PF23659">
    <property type="entry name" value="UFL1"/>
    <property type="match status" value="1"/>
</dbReference>
<dbReference type="Pfam" id="PF25041">
    <property type="entry name" value="UFL1_C"/>
    <property type="match status" value="1"/>
</dbReference>
<evidence type="ECO:0000256" key="5">
    <source>
        <dbReference type="ARBA" id="ARBA00031516"/>
    </source>
</evidence>
<sequence>MADVWKEIERLQANLQRTQHSSTKQKLSERNCIEILMKLQEMNLLDVMHSSDGKEYLTPKQLTREIKDELYMHGGRVNMVELQQALNVDYSHIEAKCNDLVKSDRKLQIIYGQIIERSYLDRLAEELNDNLQSCGQLTIAEVSKTYDLPGEFLIPELMARLGSIIQGQMDKHRKDSIYTEAYVASHKARIRGLLSAVTRPTTFQTLSSQDLPLQLLFSIVEELIKEGRIRGQVVGGRSEKSTFLPNIHTETQNHWIDNFFAQNNYLEYDAVYRLGITDAKSYLKRRLEPSKTKPLFLKTVCVGWSLIDQVVASIEEALSNGEWTDISVLLPSSFSSEDSNQLLHHIQRERLKQTGSVPGVIFADTIIASQSFVDSCLKHFDGMIKGKADKDAKKASVFALTEEERKEYSGQTAVLSKKADKKDERRKKAFEGSGSIKRSGDGGSGIGGREVKTKGKDKKRTKWKKEQEMQEDKPSRNQQHQQEETSFMDIDEITDVLRDRHNDCPEAFLEELGAKLHRPLTAAYQSAVKSVFLLSAQQMKEKQKALTKKADEFDSLDRSSYKSRRQLEEEINAMWSKTRLFMEALNFFEGEVSGVLQKHLLATVCTDITNSLFMLTANEFLSGVEIDKEINAEVRIKLLSRFPNNVKPSLTRLNNSLVGRIIDEFQTALTDATSRDVCDVMLKSGDKKRDRQVSHSHKMSHLQQLREESNPALVLHIATLVIFQSVTGTMLNAPGKVVPNIINRLQSFLDREVFLNLISYQELVLKHLTLFNNDGDKVEIGEVEQKLNENLDEIKQLATTTKKKQAN</sequence>
<protein>
    <recommendedName>
        <fullName evidence="2">E3 UFM1-protein ligase 1</fullName>
    </recommendedName>
    <alternativeName>
        <fullName evidence="5">E3 UFM1-protein transferase 1</fullName>
    </alternativeName>
</protein>
<keyword evidence="11" id="KW-1185">Reference proteome</keyword>
<organism evidence="10 11">
    <name type="scientific">Clavelina lepadiformis</name>
    <name type="common">Light-bulb sea squirt</name>
    <name type="synonym">Ascidia lepadiformis</name>
    <dbReference type="NCBI Taxonomy" id="159417"/>
    <lineage>
        <taxon>Eukaryota</taxon>
        <taxon>Metazoa</taxon>
        <taxon>Chordata</taxon>
        <taxon>Tunicata</taxon>
        <taxon>Ascidiacea</taxon>
        <taxon>Aplousobranchia</taxon>
        <taxon>Clavelinidae</taxon>
        <taxon>Clavelina</taxon>
    </lineage>
</organism>
<evidence type="ECO:0000259" key="8">
    <source>
        <dbReference type="Pfam" id="PF23659"/>
    </source>
</evidence>
<feature type="domain" description="E3 UFM1-protein ligase 1-like N-terminal" evidence="7">
    <location>
        <begin position="7"/>
        <end position="283"/>
    </location>
</feature>
<reference evidence="10 11" key="1">
    <citation type="submission" date="2024-02" db="EMBL/GenBank/DDBJ databases">
        <authorList>
            <person name="Daric V."/>
            <person name="Darras S."/>
        </authorList>
    </citation>
    <scope>NUCLEOTIDE SEQUENCE [LARGE SCALE GENOMIC DNA]</scope>
</reference>
<dbReference type="InterPro" id="IPR056579">
    <property type="entry name" value="Ufl1_N"/>
</dbReference>
<evidence type="ECO:0000259" key="7">
    <source>
        <dbReference type="Pfam" id="PF09743"/>
    </source>
</evidence>
<comment type="caution">
    <text evidence="10">The sequence shown here is derived from an EMBL/GenBank/DDBJ whole genome shotgun (WGS) entry which is preliminary data.</text>
</comment>
<gene>
    <name evidence="10" type="ORF">CVLEPA_LOCUS9233</name>
</gene>
<evidence type="ECO:0000313" key="11">
    <source>
        <dbReference type="Proteomes" id="UP001642483"/>
    </source>
</evidence>
<evidence type="ECO:0000313" key="10">
    <source>
        <dbReference type="EMBL" id="CAK8678961.1"/>
    </source>
</evidence>
<evidence type="ECO:0000256" key="4">
    <source>
        <dbReference type="ARBA" id="ARBA00022786"/>
    </source>
</evidence>
<name>A0ABP0FHU6_CLALP</name>
<dbReference type="PANTHER" id="PTHR31057">
    <property type="entry name" value="E3 UFM1-PROTEIN LIGASE 1"/>
    <property type="match status" value="1"/>
</dbReference>